<keyword evidence="3" id="KW-0378">Hydrolase</keyword>
<evidence type="ECO:0000256" key="6">
    <source>
        <dbReference type="SAM" id="Phobius"/>
    </source>
</evidence>
<keyword evidence="5 6" id="KW-0472">Membrane</keyword>
<keyword evidence="2 6" id="KW-0812">Transmembrane</keyword>
<evidence type="ECO:0000313" key="7">
    <source>
        <dbReference type="EMBL" id="ETW13107.1"/>
    </source>
</evidence>
<feature type="transmembrane region" description="Helical" evidence="6">
    <location>
        <begin position="48"/>
        <end position="65"/>
    </location>
</feature>
<dbReference type="GO" id="GO:0016020">
    <property type="term" value="C:membrane"/>
    <property type="evidence" value="ECO:0007669"/>
    <property type="project" value="UniProtKB-SubCell"/>
</dbReference>
<gene>
    <name evidence="7" type="ORF">ATO8_07846</name>
</gene>
<evidence type="ECO:0000256" key="2">
    <source>
        <dbReference type="ARBA" id="ARBA00022692"/>
    </source>
</evidence>
<evidence type="ECO:0000256" key="3">
    <source>
        <dbReference type="ARBA" id="ARBA00022801"/>
    </source>
</evidence>
<comment type="subcellular location">
    <subcellularLocation>
        <location evidence="1">Membrane</location>
        <topology evidence="1">Multi-pass membrane protein</topology>
    </subcellularLocation>
</comment>
<dbReference type="eggNOG" id="ENOG5032TAD">
    <property type="taxonomic scope" value="Bacteria"/>
</dbReference>
<dbReference type="GO" id="GO:0016811">
    <property type="term" value="F:hydrolase activity, acting on carbon-nitrogen (but not peptide) bonds, in linear amides"/>
    <property type="evidence" value="ECO:0007669"/>
    <property type="project" value="InterPro"/>
</dbReference>
<feature type="transmembrane region" description="Helical" evidence="6">
    <location>
        <begin position="159"/>
        <end position="177"/>
    </location>
</feature>
<dbReference type="AlphaFoldDB" id="W4HK45"/>
<organism evidence="7 8">
    <name type="scientific">Roseivivax marinus</name>
    <dbReference type="NCBI Taxonomy" id="1379903"/>
    <lineage>
        <taxon>Bacteria</taxon>
        <taxon>Pseudomonadati</taxon>
        <taxon>Pseudomonadota</taxon>
        <taxon>Alphaproteobacteria</taxon>
        <taxon>Rhodobacterales</taxon>
        <taxon>Roseobacteraceae</taxon>
        <taxon>Roseivivax</taxon>
    </lineage>
</organism>
<dbReference type="Proteomes" id="UP000019063">
    <property type="component" value="Unassembled WGS sequence"/>
</dbReference>
<protein>
    <recommendedName>
        <fullName evidence="9">Ceramidase</fullName>
    </recommendedName>
</protein>
<feature type="transmembrane region" description="Helical" evidence="6">
    <location>
        <begin position="71"/>
        <end position="90"/>
    </location>
</feature>
<evidence type="ECO:0000313" key="8">
    <source>
        <dbReference type="Proteomes" id="UP000019063"/>
    </source>
</evidence>
<comment type="caution">
    <text evidence="7">The sequence shown here is derived from an EMBL/GenBank/DDBJ whole genome shotgun (WGS) entry which is preliminary data.</text>
</comment>
<sequence length="218" mass="23211">MDWTAAVDGYCERVGPGLSAEPVNAVTNLAFVLAALWVWPRVRGLPKARGLSLVLGAIGIGSGLFHTVAQAWAGLADVLPIFLFVVLYIYAAHRDFWDQPRWLAGALTLASVPAMVAVGQVLPFRDALGGSAGYAPVPLLIFLHAALLARRAPATARRLAAGAAILCLSLAFRTLDGPVCPDFPLGTHFLWHVLNAVMLGWMIEVYRAHVLAGGGARR</sequence>
<name>W4HK45_9RHOB</name>
<feature type="transmembrane region" description="Helical" evidence="6">
    <location>
        <begin position="189"/>
        <end position="208"/>
    </location>
</feature>
<dbReference type="PATRIC" id="fig|1317118.6.peg.1628"/>
<feature type="transmembrane region" description="Helical" evidence="6">
    <location>
        <begin position="128"/>
        <end position="147"/>
    </location>
</feature>
<dbReference type="EMBL" id="AQQW01000004">
    <property type="protein sequence ID" value="ETW13107.1"/>
    <property type="molecule type" value="Genomic_DNA"/>
</dbReference>
<reference evidence="7 8" key="1">
    <citation type="journal article" date="2014" name="Antonie Van Leeuwenhoek">
        <title>Roseivivax atlanticus sp. nov., isolated from surface seawater of the Atlantic Ocean.</title>
        <authorList>
            <person name="Li G."/>
            <person name="Lai Q."/>
            <person name="Liu X."/>
            <person name="Sun F."/>
            <person name="Shao Z."/>
        </authorList>
    </citation>
    <scope>NUCLEOTIDE SEQUENCE [LARGE SCALE GENOMIC DNA]</scope>
    <source>
        <strain evidence="7 8">22II-s10s</strain>
    </source>
</reference>
<feature type="transmembrane region" description="Helical" evidence="6">
    <location>
        <begin position="102"/>
        <end position="122"/>
    </location>
</feature>
<dbReference type="STRING" id="1379903.ATO8_07846"/>
<keyword evidence="4 6" id="KW-1133">Transmembrane helix</keyword>
<evidence type="ECO:0000256" key="4">
    <source>
        <dbReference type="ARBA" id="ARBA00022989"/>
    </source>
</evidence>
<dbReference type="Pfam" id="PF05875">
    <property type="entry name" value="Ceramidase"/>
    <property type="match status" value="1"/>
</dbReference>
<evidence type="ECO:0000256" key="5">
    <source>
        <dbReference type="ARBA" id="ARBA00023136"/>
    </source>
</evidence>
<dbReference type="RefSeq" id="WP_043843554.1">
    <property type="nucleotide sequence ID" value="NZ_AQQW01000004.1"/>
</dbReference>
<dbReference type="GO" id="GO:0006672">
    <property type="term" value="P:ceramide metabolic process"/>
    <property type="evidence" value="ECO:0007669"/>
    <property type="project" value="InterPro"/>
</dbReference>
<evidence type="ECO:0008006" key="9">
    <source>
        <dbReference type="Google" id="ProtNLM"/>
    </source>
</evidence>
<proteinExistence type="predicted"/>
<feature type="transmembrane region" description="Helical" evidence="6">
    <location>
        <begin position="22"/>
        <end position="39"/>
    </location>
</feature>
<accession>W4HK45</accession>
<dbReference type="InterPro" id="IPR008901">
    <property type="entry name" value="ACER"/>
</dbReference>
<keyword evidence="8" id="KW-1185">Reference proteome</keyword>
<evidence type="ECO:0000256" key="1">
    <source>
        <dbReference type="ARBA" id="ARBA00004141"/>
    </source>
</evidence>